<name>A0A0K0DF41_ANGCA</name>
<dbReference type="GO" id="GO:0046872">
    <property type="term" value="F:metal ion binding"/>
    <property type="evidence" value="ECO:0007669"/>
    <property type="project" value="UniProtKB-KW"/>
</dbReference>
<evidence type="ECO:0000256" key="2">
    <source>
        <dbReference type="ARBA" id="ARBA00022737"/>
    </source>
</evidence>
<evidence type="ECO:0000256" key="3">
    <source>
        <dbReference type="ARBA" id="ARBA00022833"/>
    </source>
</evidence>
<dbReference type="GO" id="GO:0098609">
    <property type="term" value="P:cell-cell adhesion"/>
    <property type="evidence" value="ECO:0007669"/>
    <property type="project" value="TreeGrafter"/>
</dbReference>
<evidence type="ECO:0000256" key="1">
    <source>
        <dbReference type="ARBA" id="ARBA00022723"/>
    </source>
</evidence>
<dbReference type="PANTHER" id="PTHR24207">
    <property type="entry name" value="ZYX102 PROTEIN"/>
    <property type="match status" value="1"/>
</dbReference>
<feature type="compositionally biased region" description="Low complexity" evidence="6">
    <location>
        <begin position="167"/>
        <end position="190"/>
    </location>
</feature>
<dbReference type="GO" id="GO:0005925">
    <property type="term" value="C:focal adhesion"/>
    <property type="evidence" value="ECO:0007669"/>
    <property type="project" value="TreeGrafter"/>
</dbReference>
<dbReference type="Gene3D" id="2.10.110.10">
    <property type="entry name" value="Cysteine Rich Protein"/>
    <property type="match status" value="2"/>
</dbReference>
<evidence type="ECO:0000259" key="7">
    <source>
        <dbReference type="PROSITE" id="PS50023"/>
    </source>
</evidence>
<dbReference type="STRING" id="6313.A0A0K0DF41"/>
<reference evidence="9" key="2">
    <citation type="submission" date="2017-02" db="UniProtKB">
        <authorList>
            <consortium name="WormBaseParasite"/>
        </authorList>
    </citation>
    <scope>IDENTIFICATION</scope>
</reference>
<dbReference type="PANTHER" id="PTHR24207:SF2">
    <property type="entry name" value="ZYX102 PROTEIN"/>
    <property type="match status" value="1"/>
</dbReference>
<keyword evidence="2" id="KW-0677">Repeat</keyword>
<evidence type="ECO:0000313" key="9">
    <source>
        <dbReference type="WBParaSite" id="ACAC_0000954901-mRNA-1"/>
    </source>
</evidence>
<feature type="region of interest" description="Disordered" evidence="6">
    <location>
        <begin position="130"/>
        <end position="213"/>
    </location>
</feature>
<evidence type="ECO:0000256" key="6">
    <source>
        <dbReference type="SAM" id="MobiDB-lite"/>
    </source>
</evidence>
<keyword evidence="4 5" id="KW-0440">LIM domain</keyword>
<feature type="compositionally biased region" description="Polar residues" evidence="6">
    <location>
        <begin position="191"/>
        <end position="207"/>
    </location>
</feature>
<dbReference type="GO" id="GO:0001725">
    <property type="term" value="C:stress fiber"/>
    <property type="evidence" value="ECO:0007669"/>
    <property type="project" value="TreeGrafter"/>
</dbReference>
<feature type="domain" description="LIM zinc-binding" evidence="7">
    <location>
        <begin position="379"/>
        <end position="447"/>
    </location>
</feature>
<dbReference type="SUPFAM" id="SSF57716">
    <property type="entry name" value="Glucocorticoid receptor-like (DNA-binding domain)"/>
    <property type="match status" value="2"/>
</dbReference>
<sequence length="459" mass="51081">MTDFNSTAYMMQLDAFGRPPPPQKLSDGRGVVAKEIASKLDVINLDKQRRIRGDMLVPSGLGMVQLGNSTQVVKRQGIGSEDVQKWRNDVLSVNRPRANGANQQETVENAREHARKIADLIPKCHNCQVNSEGEDEIGTRSDSTANSLPSPLGELTVTTNHERKYSDYSSASSQKSPTPPSQSSFSDYSSTYRLQSSPPYSQRSASPLKTEVPTKVNVSSVQVNRFSATSGRNASDCRATASPKQKSDLSLAEILSRKSQTITGQPRYTVGLTEQVRLSDGNSPCGRPPAFRDQQFYLSGERLYCKQDYLYSMDRKVDRCVECKQPIQDAVLMALNGKYHPSCFRCTACGICLDGVQFALDKKNQAYCLPDYHDRFAPRCYRCKKPILPDERSRETVRIVALENNYHLDCYSCEGCGLKLTDDGDAYCYPLGKHLLCERCHLHWKRSGASDADAPISDL</sequence>
<dbReference type="PROSITE" id="PS50023">
    <property type="entry name" value="LIM_DOMAIN_2"/>
    <property type="match status" value="2"/>
</dbReference>
<feature type="compositionally biased region" description="Polar residues" evidence="6">
    <location>
        <begin position="140"/>
        <end position="149"/>
    </location>
</feature>
<protein>
    <submittedName>
        <fullName evidence="9">LIM domain protein</fullName>
    </submittedName>
</protein>
<dbReference type="Pfam" id="PF00412">
    <property type="entry name" value="LIM"/>
    <property type="match status" value="2"/>
</dbReference>
<keyword evidence="1 5" id="KW-0479">Metal-binding</keyword>
<keyword evidence="8" id="KW-1185">Reference proteome</keyword>
<dbReference type="FunFam" id="2.10.110.10:FF:000057">
    <property type="entry name" value="Zyxin"/>
    <property type="match status" value="1"/>
</dbReference>
<dbReference type="AlphaFoldDB" id="A0A0K0DF41"/>
<dbReference type="SMART" id="SM00132">
    <property type="entry name" value="LIM"/>
    <property type="match status" value="2"/>
</dbReference>
<keyword evidence="3 5" id="KW-0862">Zinc</keyword>
<feature type="domain" description="LIM zinc-binding" evidence="7">
    <location>
        <begin position="318"/>
        <end position="378"/>
    </location>
</feature>
<evidence type="ECO:0000256" key="4">
    <source>
        <dbReference type="ARBA" id="ARBA00023038"/>
    </source>
</evidence>
<dbReference type="Proteomes" id="UP000035642">
    <property type="component" value="Unassembled WGS sequence"/>
</dbReference>
<accession>A0A0K0DF41</accession>
<dbReference type="InterPro" id="IPR001781">
    <property type="entry name" value="Znf_LIM"/>
</dbReference>
<organism evidence="8 9">
    <name type="scientific">Angiostrongylus cantonensis</name>
    <name type="common">Rat lungworm</name>
    <dbReference type="NCBI Taxonomy" id="6313"/>
    <lineage>
        <taxon>Eukaryota</taxon>
        <taxon>Metazoa</taxon>
        <taxon>Ecdysozoa</taxon>
        <taxon>Nematoda</taxon>
        <taxon>Chromadorea</taxon>
        <taxon>Rhabditida</taxon>
        <taxon>Rhabditina</taxon>
        <taxon>Rhabditomorpha</taxon>
        <taxon>Strongyloidea</taxon>
        <taxon>Metastrongylidae</taxon>
        <taxon>Angiostrongylus</taxon>
    </lineage>
</organism>
<proteinExistence type="predicted"/>
<evidence type="ECO:0000256" key="5">
    <source>
        <dbReference type="PROSITE-ProRule" id="PRU00125"/>
    </source>
</evidence>
<evidence type="ECO:0000313" key="8">
    <source>
        <dbReference type="Proteomes" id="UP000035642"/>
    </source>
</evidence>
<dbReference type="WBParaSite" id="ACAC_0000954901-mRNA-1">
    <property type="protein sequence ID" value="ACAC_0000954901-mRNA-1"/>
    <property type="gene ID" value="ACAC_0000954901"/>
</dbReference>
<reference evidence="8" key="1">
    <citation type="submission" date="2012-09" db="EMBL/GenBank/DDBJ databases">
        <authorList>
            <person name="Martin A.A."/>
        </authorList>
    </citation>
    <scope>NUCLEOTIDE SEQUENCE</scope>
</reference>